<feature type="region of interest" description="Disordered" evidence="1">
    <location>
        <begin position="81"/>
        <end position="112"/>
    </location>
</feature>
<sequence>MFLARDAGNRSIPAPGRMVMQMPDHNPRSGISGELQDITSKSFKNDYDNQYDGFRSGTSLNADDEDPLERFLRMTDHHHMMNTGDLLSNSRKPSPGPSSTNDPSTSSTVDSIQPLIPSSAQFDTFYPLPFPQSFVGSSQRSERHRCARTSSTMPYFIPGPRAVPLPEPMMATLGPVQPAVTVPHTTHTAHLAPAPPPEPMAMQPAIMPVMPVEPVTSQSTSNTVPAAMQPAGPGPIILDVTPQVKKQIVECAKRRIVRFILTANAMAGTDDTGAALVSVAISEAASIPGLNATIKTTSSQQQQIMVAWNNIFRKLLAIVRSCLALGYNLYPPVGSNVAPDQFRGRVIAALINNSANPLAFMHRFTVDIDGNIVLLDGILNNPLIFHVTVHFIWCSDLGIYEFLAAMTSDRLQQVNYAISAVGSVVKLVLREQLPHPPVVIPFTQLEGKDTFNDIIHYIDGLDDVQKLIFDHSKSHMLNVGDSQLRSTNVLARLDMMMTGVMVL</sequence>
<reference evidence="2" key="1">
    <citation type="journal article" date="2020" name="New Phytol.">
        <title>Comparative genomics reveals dynamic genome evolution in host specialist ectomycorrhizal fungi.</title>
        <authorList>
            <person name="Lofgren L.A."/>
            <person name="Nguyen N.H."/>
            <person name="Vilgalys R."/>
            <person name="Ruytinx J."/>
            <person name="Liao H.L."/>
            <person name="Branco S."/>
            <person name="Kuo A."/>
            <person name="LaButti K."/>
            <person name="Lipzen A."/>
            <person name="Andreopoulos W."/>
            <person name="Pangilinan J."/>
            <person name="Riley R."/>
            <person name="Hundley H."/>
            <person name="Na H."/>
            <person name="Barry K."/>
            <person name="Grigoriev I.V."/>
            <person name="Stajich J.E."/>
            <person name="Kennedy P.G."/>
        </authorList>
    </citation>
    <scope>NUCLEOTIDE SEQUENCE</scope>
    <source>
        <strain evidence="2">FC203</strain>
    </source>
</reference>
<dbReference type="AlphaFoldDB" id="A0AAD4E0J0"/>
<dbReference type="RefSeq" id="XP_041223065.1">
    <property type="nucleotide sequence ID" value="XM_041367535.1"/>
</dbReference>
<keyword evidence="3" id="KW-1185">Reference proteome</keyword>
<evidence type="ECO:0000313" key="3">
    <source>
        <dbReference type="Proteomes" id="UP001195769"/>
    </source>
</evidence>
<organism evidence="2 3">
    <name type="scientific">Suillus fuscotomentosus</name>
    <dbReference type="NCBI Taxonomy" id="1912939"/>
    <lineage>
        <taxon>Eukaryota</taxon>
        <taxon>Fungi</taxon>
        <taxon>Dikarya</taxon>
        <taxon>Basidiomycota</taxon>
        <taxon>Agaricomycotina</taxon>
        <taxon>Agaricomycetes</taxon>
        <taxon>Agaricomycetidae</taxon>
        <taxon>Boletales</taxon>
        <taxon>Suillineae</taxon>
        <taxon>Suillaceae</taxon>
        <taxon>Suillus</taxon>
    </lineage>
</organism>
<evidence type="ECO:0000256" key="1">
    <source>
        <dbReference type="SAM" id="MobiDB-lite"/>
    </source>
</evidence>
<proteinExistence type="predicted"/>
<dbReference type="Proteomes" id="UP001195769">
    <property type="component" value="Unassembled WGS sequence"/>
</dbReference>
<name>A0AAD4E0J0_9AGAM</name>
<evidence type="ECO:0000313" key="2">
    <source>
        <dbReference type="EMBL" id="KAG1897489.1"/>
    </source>
</evidence>
<feature type="compositionally biased region" description="Low complexity" evidence="1">
    <location>
        <begin position="97"/>
        <end position="111"/>
    </location>
</feature>
<dbReference type="GeneID" id="64661833"/>
<comment type="caution">
    <text evidence="2">The sequence shown here is derived from an EMBL/GenBank/DDBJ whole genome shotgun (WGS) entry which is preliminary data.</text>
</comment>
<gene>
    <name evidence="2" type="ORF">F5891DRAFT_1191953</name>
</gene>
<accession>A0AAD4E0J0</accession>
<protein>
    <submittedName>
        <fullName evidence="2">Uncharacterized protein</fullName>
    </submittedName>
</protein>
<dbReference type="EMBL" id="JABBWK010000046">
    <property type="protein sequence ID" value="KAG1897489.1"/>
    <property type="molecule type" value="Genomic_DNA"/>
</dbReference>